<dbReference type="InterPro" id="IPR032675">
    <property type="entry name" value="LRR_dom_sf"/>
</dbReference>
<keyword evidence="4" id="KW-1185">Reference proteome</keyword>
<accession>A0AAQ3TJR9</accession>
<dbReference type="PANTHER" id="PTHR31900">
    <property type="entry name" value="F-BOX/RNI SUPERFAMILY PROTEIN-RELATED"/>
    <property type="match status" value="1"/>
</dbReference>
<evidence type="ECO:0000256" key="1">
    <source>
        <dbReference type="SAM" id="MobiDB-lite"/>
    </source>
</evidence>
<dbReference type="PANTHER" id="PTHR31900:SF30">
    <property type="entry name" value="SUPERFAMILY PROTEIN, PUTATIVE-RELATED"/>
    <property type="match status" value="1"/>
</dbReference>
<evidence type="ECO:0000313" key="4">
    <source>
        <dbReference type="Proteomes" id="UP001341281"/>
    </source>
</evidence>
<dbReference type="Gene3D" id="3.80.10.10">
    <property type="entry name" value="Ribonuclease Inhibitor"/>
    <property type="match status" value="1"/>
</dbReference>
<dbReference type="InterPro" id="IPR055411">
    <property type="entry name" value="LRR_FXL15/At3g58940/PEG3-like"/>
</dbReference>
<dbReference type="SUPFAM" id="SSF81383">
    <property type="entry name" value="F-box domain"/>
    <property type="match status" value="1"/>
</dbReference>
<reference evidence="3 4" key="1">
    <citation type="submission" date="2024-02" db="EMBL/GenBank/DDBJ databases">
        <title>High-quality chromosome-scale genome assembly of Pensacola bahiagrass (Paspalum notatum Flugge var. saurae).</title>
        <authorList>
            <person name="Vega J.M."/>
            <person name="Podio M."/>
            <person name="Orjuela J."/>
            <person name="Siena L.A."/>
            <person name="Pessino S.C."/>
            <person name="Combes M.C."/>
            <person name="Mariac C."/>
            <person name="Albertini E."/>
            <person name="Pupilli F."/>
            <person name="Ortiz J.P.A."/>
            <person name="Leblanc O."/>
        </authorList>
    </citation>
    <scope>NUCLEOTIDE SEQUENCE [LARGE SCALE GENOMIC DNA]</scope>
    <source>
        <strain evidence="3">R1</strain>
        <tissue evidence="3">Leaf</tissue>
    </source>
</reference>
<name>A0AAQ3TJR9_PASNO</name>
<dbReference type="InterPro" id="IPR050232">
    <property type="entry name" value="FBL13/AtMIF1-like"/>
</dbReference>
<dbReference type="SUPFAM" id="SSF52047">
    <property type="entry name" value="RNI-like"/>
    <property type="match status" value="1"/>
</dbReference>
<gene>
    <name evidence="3" type="ORF">U9M48_022475</name>
</gene>
<dbReference type="Proteomes" id="UP001341281">
    <property type="component" value="Chromosome 05"/>
</dbReference>
<dbReference type="InterPro" id="IPR036047">
    <property type="entry name" value="F-box-like_dom_sf"/>
</dbReference>
<feature type="domain" description="F-box/LRR-repeat protein 15/At3g58940/PEG3-like LRR" evidence="2">
    <location>
        <begin position="143"/>
        <end position="273"/>
    </location>
</feature>
<dbReference type="EMBL" id="CP144749">
    <property type="protein sequence ID" value="WVZ74268.1"/>
    <property type="molecule type" value="Genomic_DNA"/>
</dbReference>
<evidence type="ECO:0000259" key="2">
    <source>
        <dbReference type="Pfam" id="PF24758"/>
    </source>
</evidence>
<organism evidence="3 4">
    <name type="scientific">Paspalum notatum var. saurae</name>
    <dbReference type="NCBI Taxonomy" id="547442"/>
    <lineage>
        <taxon>Eukaryota</taxon>
        <taxon>Viridiplantae</taxon>
        <taxon>Streptophyta</taxon>
        <taxon>Embryophyta</taxon>
        <taxon>Tracheophyta</taxon>
        <taxon>Spermatophyta</taxon>
        <taxon>Magnoliopsida</taxon>
        <taxon>Liliopsida</taxon>
        <taxon>Poales</taxon>
        <taxon>Poaceae</taxon>
        <taxon>PACMAD clade</taxon>
        <taxon>Panicoideae</taxon>
        <taxon>Andropogonodae</taxon>
        <taxon>Paspaleae</taxon>
        <taxon>Paspalinae</taxon>
        <taxon>Paspalum</taxon>
    </lineage>
</organism>
<evidence type="ECO:0000313" key="3">
    <source>
        <dbReference type="EMBL" id="WVZ74268.1"/>
    </source>
</evidence>
<dbReference type="AlphaFoldDB" id="A0AAQ3TJR9"/>
<feature type="compositionally biased region" description="Low complexity" evidence="1">
    <location>
        <begin position="1"/>
        <end position="10"/>
    </location>
</feature>
<protein>
    <recommendedName>
        <fullName evidence="2">F-box/LRR-repeat protein 15/At3g58940/PEG3-like LRR domain-containing protein</fullName>
    </recommendedName>
</protein>
<dbReference type="Pfam" id="PF24758">
    <property type="entry name" value="LRR_At5g56370"/>
    <property type="match status" value="1"/>
</dbReference>
<proteinExistence type="predicted"/>
<sequence>MEQERTPPAAKRARPSPPPQAHVAADAEDRLSALDDGTLHAILARVPLRDAAATAALSRRWPRVFATLPRLVLHPATFNRRGFPDGGDKDYCEDAGRWMSALRRVLDGRTAPVGAFETDVKFMGLYDDWFLGVFRELCGSRGGLLELSIKNTKLTQCFDLPSPVYSCKTLTTLYLYNWRLRVPSRLTGLRAVRSIRLIDVAASDDDIRRFISRCSALEHLDIFNLHKARNIAISAPCLEKLEIYSHRPLRISVKKAPRLETVSLTFSYSYPEDSWRPEDTVDSDEDCSISEVEERFDYEKMAQREQKHTDEIGNMVTFLGGLGSAKKLELVPDSSQVLSMHKVSMPKRLTKKNYLLGLEMLTLALDHNNKVFASLVSCLLNSSPNLKDLRIHDSSYSRNPVPLPAEYWAERINAACDLNHLSSVTFFIDKIFEGHPCGGFCRFLLMNAKVLKKMRIMYYRFHVKPEDATRLEAIRRELHLLPRSSPDVVLELSGLDHY</sequence>
<feature type="region of interest" description="Disordered" evidence="1">
    <location>
        <begin position="1"/>
        <end position="22"/>
    </location>
</feature>